<dbReference type="FunFam" id="3.40.50.300:FF:001531">
    <property type="entry name" value="Endonuclease MutS2"/>
    <property type="match status" value="1"/>
</dbReference>
<dbReference type="SUPFAM" id="SSF48334">
    <property type="entry name" value="DNA repair protein MutS, domain III"/>
    <property type="match status" value="1"/>
</dbReference>
<dbReference type="Gene3D" id="3.30.1370.110">
    <property type="match status" value="1"/>
</dbReference>
<proteinExistence type="inferred from homology"/>
<sequence length="814" mass="91836">MLYPNTLEQKLGFDKIRELLRQACISPLGQDYVDKIRFTDNHQLIDKLLRQTYEFTQIVQYEPDFPQSNYLDVRPQLQKARVEGITLMEDEFFDLKLALKTIQDCLRFLEKQEEGQYPYLVELAGPVTVDKGIVAALDRVIDDRGRVRDNASPALADIRRRIISEQANLRKRLDSILRTARQQGWIPDDLSLTVRGGRLVIPIAAEHKRKIRGFVHDESDTGKTVYIEPAEVFDGNNEVRELEYEERREVFRILLALTDQVRPALPELNKAVNFLAQIDFIRAKAKLAGQLQAGMPQVMNRPVVNWIAARHPLLYLSHQKQGKAVVPLNIQLDEQPGTPAAGTPAERILIISGPNAGGKSIALKTIGLLQYMMQCGLLVPMAEHSDMGVFQNLFIDIGDEQSIENDLSTYSSHLTNMQRFLVGANRRTLFLIDEFGTGTEPGQGGAIAEAILEELNKSGAYGVINTHYTNLKVFADKTPGLINGAMRFDGEKLEPLYELEMGRPGSSFAFEIAQKINLPNAVINRAKEKLGSQQVNFEKLLKELDIEKRVFSEKNLDISINQRKLAQQVAEYTALKTKLDNEQKQLINTAKAKAKALVQEANQKIENTIREIKETKADKEQTRQVRAELQRFEQASLKPEVIVEPEKPKSAEEEFELAGGEIGVGNFVRIQGQNAIGEVLAIRGKDAEIRIGELKSNIKLNRLEKVSRKTYREAVGEKQAPRSQGMDLNEKMMNFSFNLDIRGRRGEEALVEVDKFMDSALMLGYPELRIVHGKGDGILRQLIRNHLRSYKQVASMADEHADRGGPGVTLVRMK</sequence>
<comment type="function">
    <text evidence="7">Endonuclease that is involved in the suppression of homologous recombination and thus may have a key role in the control of bacterial genetic diversity.</text>
</comment>
<dbReference type="HAMAP" id="MF_00092">
    <property type="entry name" value="MutS2"/>
    <property type="match status" value="1"/>
</dbReference>
<dbReference type="NCBIfam" id="TIGR01069">
    <property type="entry name" value="mutS2"/>
    <property type="match status" value="1"/>
</dbReference>
<dbReference type="Gene3D" id="3.40.50.300">
    <property type="entry name" value="P-loop containing nucleotide triphosphate hydrolases"/>
    <property type="match status" value="1"/>
</dbReference>
<dbReference type="Proteomes" id="UP000011058">
    <property type="component" value="Chromosome"/>
</dbReference>
<keyword evidence="6 7" id="KW-0238">DNA-binding</keyword>
<dbReference type="GO" id="GO:0004519">
    <property type="term" value="F:endonuclease activity"/>
    <property type="evidence" value="ECO:0007669"/>
    <property type="project" value="UniProtKB-UniRule"/>
</dbReference>
<dbReference type="OrthoDB" id="9808166at2"/>
<dbReference type="STRING" id="1166018.FAES_1440"/>
<gene>
    <name evidence="7" type="primary">mutS2</name>
    <name evidence="7" type="synonym">rqcU</name>
    <name evidence="10" type="ORF">FAES_1440</name>
</gene>
<evidence type="ECO:0000256" key="1">
    <source>
        <dbReference type="ARBA" id="ARBA00022730"/>
    </source>
</evidence>
<protein>
    <recommendedName>
        <fullName evidence="7">Endonuclease MutS2</fullName>
        <ecNumber evidence="7">3.1.-.-</ecNumber>
    </recommendedName>
    <alternativeName>
        <fullName evidence="7">Ribosome-associated protein quality control-upstream factor</fullName>
        <shortName evidence="7">RQC-upstream factor</shortName>
        <shortName evidence="7">RqcU</shortName>
        <ecNumber evidence="7">3.6.4.-</ecNumber>
    </alternativeName>
</protein>
<keyword evidence="11" id="KW-1185">Reference proteome</keyword>
<dbReference type="GO" id="GO:0045910">
    <property type="term" value="P:negative regulation of DNA recombination"/>
    <property type="evidence" value="ECO:0007669"/>
    <property type="project" value="InterPro"/>
</dbReference>
<comment type="similarity">
    <text evidence="7">Belongs to the DNA mismatch repair MutS family. MutS2 subfamily.</text>
</comment>
<dbReference type="InterPro" id="IPR007696">
    <property type="entry name" value="DNA_mismatch_repair_MutS_core"/>
</dbReference>
<dbReference type="InterPro" id="IPR045076">
    <property type="entry name" value="MutS"/>
</dbReference>
<dbReference type="InterPro" id="IPR005747">
    <property type="entry name" value="MutS2"/>
</dbReference>
<keyword evidence="8" id="KW-0175">Coiled coil</keyword>
<evidence type="ECO:0000256" key="8">
    <source>
        <dbReference type="SAM" id="Coils"/>
    </source>
</evidence>
<dbReference type="GO" id="GO:0005524">
    <property type="term" value="F:ATP binding"/>
    <property type="evidence" value="ECO:0007669"/>
    <property type="project" value="UniProtKB-UniRule"/>
</dbReference>
<dbReference type="InterPro" id="IPR036187">
    <property type="entry name" value="DNA_mismatch_repair_MutS_sf"/>
</dbReference>
<dbReference type="SUPFAM" id="SSF52540">
    <property type="entry name" value="P-loop containing nucleoside triphosphate hydrolases"/>
    <property type="match status" value="1"/>
</dbReference>
<keyword evidence="2 7" id="KW-0547">Nucleotide-binding</keyword>
<dbReference type="KEGG" id="fae:FAES_1440"/>
<dbReference type="Pfam" id="PF00488">
    <property type="entry name" value="MutS_V"/>
    <property type="match status" value="1"/>
</dbReference>
<dbReference type="InterPro" id="IPR002625">
    <property type="entry name" value="Smr_dom"/>
</dbReference>
<keyword evidence="3 7" id="KW-0378">Hydrolase</keyword>
<dbReference type="GO" id="GO:0016887">
    <property type="term" value="F:ATP hydrolysis activity"/>
    <property type="evidence" value="ECO:0007669"/>
    <property type="project" value="InterPro"/>
</dbReference>
<dbReference type="AlphaFoldDB" id="I0K5P7"/>
<dbReference type="Pfam" id="PF01713">
    <property type="entry name" value="Smr"/>
    <property type="match status" value="1"/>
</dbReference>
<dbReference type="InterPro" id="IPR000432">
    <property type="entry name" value="DNA_mismatch_repair_MutS_C"/>
</dbReference>
<dbReference type="InterPro" id="IPR036063">
    <property type="entry name" value="Smr_dom_sf"/>
</dbReference>
<dbReference type="PIRSF" id="PIRSF005814">
    <property type="entry name" value="MutS_YshD"/>
    <property type="match status" value="1"/>
</dbReference>
<dbReference type="GO" id="GO:0140664">
    <property type="term" value="F:ATP-dependent DNA damage sensor activity"/>
    <property type="evidence" value="ECO:0007669"/>
    <property type="project" value="InterPro"/>
</dbReference>
<dbReference type="PANTHER" id="PTHR48466">
    <property type="entry name" value="OS10G0509000 PROTEIN-RELATED"/>
    <property type="match status" value="1"/>
</dbReference>
<feature type="binding site" evidence="7">
    <location>
        <begin position="353"/>
        <end position="360"/>
    </location>
    <ligand>
        <name>ATP</name>
        <dbReference type="ChEBI" id="CHEBI:30616"/>
    </ligand>
</feature>
<dbReference type="EC" id="3.6.4.-" evidence="7"/>
<dbReference type="SMART" id="SM00534">
    <property type="entry name" value="MUTSac"/>
    <property type="match status" value="1"/>
</dbReference>
<keyword evidence="1 7" id="KW-0699">rRNA-binding</keyword>
<evidence type="ECO:0000313" key="11">
    <source>
        <dbReference type="Proteomes" id="UP000011058"/>
    </source>
</evidence>
<dbReference type="InterPro" id="IPR046893">
    <property type="entry name" value="MSSS"/>
</dbReference>
<dbReference type="SMART" id="SM00463">
    <property type="entry name" value="SMR"/>
    <property type="match status" value="1"/>
</dbReference>
<evidence type="ECO:0000256" key="4">
    <source>
        <dbReference type="ARBA" id="ARBA00022840"/>
    </source>
</evidence>
<evidence type="ECO:0000313" key="10">
    <source>
        <dbReference type="EMBL" id="CCG99450.1"/>
    </source>
</evidence>
<organism evidence="10 11">
    <name type="scientific">Fibrella aestuarina BUZ 2</name>
    <dbReference type="NCBI Taxonomy" id="1166018"/>
    <lineage>
        <taxon>Bacteria</taxon>
        <taxon>Pseudomonadati</taxon>
        <taxon>Bacteroidota</taxon>
        <taxon>Cytophagia</taxon>
        <taxon>Cytophagales</taxon>
        <taxon>Spirosomataceae</taxon>
        <taxon>Fibrella</taxon>
    </lineage>
</organism>
<feature type="coiled-coil region" evidence="8">
    <location>
        <begin position="523"/>
        <end position="625"/>
    </location>
</feature>
<dbReference type="SUPFAM" id="SSF160443">
    <property type="entry name" value="SMR domain-like"/>
    <property type="match status" value="1"/>
</dbReference>
<comment type="function">
    <text evidence="7">Acts as a ribosome collision sensor, splitting the ribosome into its 2 subunits. Detects stalled/collided 70S ribosomes which it binds and splits by an ATP-hydrolysis driven conformational change. Acts upstream of the ribosome quality control system (RQC), a ribosome-associated complex that mediates the extraction of incompletely synthesized nascent chains from stalled ribosomes and their subsequent degradation. Probably generates substrates for RQC.</text>
</comment>
<evidence type="ECO:0000256" key="5">
    <source>
        <dbReference type="ARBA" id="ARBA00022884"/>
    </source>
</evidence>
<dbReference type="PROSITE" id="PS50828">
    <property type="entry name" value="SMR"/>
    <property type="match status" value="1"/>
</dbReference>
<evidence type="ECO:0000256" key="7">
    <source>
        <dbReference type="HAMAP-Rule" id="MF_00092"/>
    </source>
</evidence>
<dbReference type="HOGENOM" id="CLU_011252_2_1_10"/>
<evidence type="ECO:0000256" key="2">
    <source>
        <dbReference type="ARBA" id="ARBA00022741"/>
    </source>
</evidence>
<keyword evidence="4 7" id="KW-0067">ATP-binding</keyword>
<name>I0K5P7_9BACT</name>
<dbReference type="GO" id="GO:0019843">
    <property type="term" value="F:rRNA binding"/>
    <property type="evidence" value="ECO:0007669"/>
    <property type="project" value="UniProtKB-UniRule"/>
</dbReference>
<dbReference type="eggNOG" id="COG1193">
    <property type="taxonomic scope" value="Bacteria"/>
</dbReference>
<feature type="domain" description="Smr" evidence="9">
    <location>
        <begin position="739"/>
        <end position="814"/>
    </location>
</feature>
<keyword evidence="5 7" id="KW-0694">RNA-binding</keyword>
<accession>I0K5P7</accession>
<evidence type="ECO:0000256" key="3">
    <source>
        <dbReference type="ARBA" id="ARBA00022801"/>
    </source>
</evidence>
<dbReference type="PATRIC" id="fig|1166018.3.peg.3173"/>
<comment type="subunit">
    <text evidence="7">Homodimer. Binds to stalled ribosomes, contacting rRNA.</text>
</comment>
<dbReference type="EC" id="3.1.-.-" evidence="7"/>
<dbReference type="InterPro" id="IPR027417">
    <property type="entry name" value="P-loop_NTPase"/>
</dbReference>
<dbReference type="PANTHER" id="PTHR48466:SF2">
    <property type="entry name" value="OS10G0509000 PROTEIN"/>
    <property type="match status" value="1"/>
</dbReference>
<dbReference type="SMART" id="SM00533">
    <property type="entry name" value="MUTSd"/>
    <property type="match status" value="1"/>
</dbReference>
<evidence type="ECO:0000256" key="6">
    <source>
        <dbReference type="ARBA" id="ARBA00023125"/>
    </source>
</evidence>
<evidence type="ECO:0000259" key="9">
    <source>
        <dbReference type="PROSITE" id="PS50828"/>
    </source>
</evidence>
<dbReference type="GO" id="GO:0072344">
    <property type="term" value="P:rescue of stalled ribosome"/>
    <property type="evidence" value="ECO:0007669"/>
    <property type="project" value="UniProtKB-UniRule"/>
</dbReference>
<reference evidence="10 11" key="1">
    <citation type="journal article" date="2012" name="J. Bacteriol.">
        <title>Genome Sequence of Fibrella aestuarina BUZ 2T, a Filamentous Marine Bacterium.</title>
        <authorList>
            <person name="Filippini M."/>
            <person name="Qi W."/>
            <person name="Blom J."/>
            <person name="Goesmann A."/>
            <person name="Smits T.H."/>
            <person name="Bagheri H.C."/>
        </authorList>
    </citation>
    <scope>NUCLEOTIDE SEQUENCE [LARGE SCALE GENOMIC DNA]</scope>
    <source>
        <strain evidence="11">BUZ 2T</strain>
    </source>
</reference>
<dbReference type="GO" id="GO:0043023">
    <property type="term" value="F:ribosomal large subunit binding"/>
    <property type="evidence" value="ECO:0007669"/>
    <property type="project" value="UniProtKB-UniRule"/>
</dbReference>
<keyword evidence="7" id="KW-0255">Endonuclease</keyword>
<keyword evidence="7" id="KW-0540">Nuclease</keyword>
<dbReference type="EMBL" id="HE796683">
    <property type="protein sequence ID" value="CCG99450.1"/>
    <property type="molecule type" value="Genomic_DNA"/>
</dbReference>
<dbReference type="Pfam" id="PF20297">
    <property type="entry name" value="MSSS"/>
    <property type="match status" value="1"/>
</dbReference>
<dbReference type="GO" id="GO:0030983">
    <property type="term" value="F:mismatched DNA binding"/>
    <property type="evidence" value="ECO:0007669"/>
    <property type="project" value="InterPro"/>
</dbReference>
<dbReference type="GO" id="GO:0006298">
    <property type="term" value="P:mismatch repair"/>
    <property type="evidence" value="ECO:0007669"/>
    <property type="project" value="InterPro"/>
</dbReference>
<dbReference type="RefSeq" id="WP_015330549.1">
    <property type="nucleotide sequence ID" value="NC_020054.1"/>
</dbReference>